<feature type="transmembrane region" description="Helical" evidence="2">
    <location>
        <begin position="51"/>
        <end position="72"/>
    </location>
</feature>
<sequence>MKMNKKKNGGSPKFSPSGSGRSGLPFRIVLPFVIVFGCTVLIALLVPRKSVVQSIVTALVPLVCLIFVYVSLRRAAARAGKTLAEGFTERTETSEASALVLRKLLACSKLTVLSSIYTDVVLLKKSRLWGLSKTYGIYRYIGELEAGIPDMQNARFTVDADAHRVYVDVLPPEILHHSVKKIEKFDEHSSLFCKINNSEVFDEIDARKKASEALLVEHGFLTEAADRAETVVTQLLAALGYGGFDVVFRTVKKLRPDIAEPLPERSVLYETPAAAGSAPCPDECPRSNGHLRSAE</sequence>
<dbReference type="Pfam" id="PF14014">
    <property type="entry name" value="DUF4230"/>
    <property type="match status" value="1"/>
</dbReference>
<accession>F4LL36</accession>
<dbReference type="HOGENOM" id="CLU_943141_0_0_12"/>
<evidence type="ECO:0000313" key="3">
    <source>
        <dbReference type="EMBL" id="AEE17610.1"/>
    </source>
</evidence>
<keyword evidence="2" id="KW-1133">Transmembrane helix</keyword>
<gene>
    <name evidence="3" type="ordered locus">Trebr_2198</name>
</gene>
<dbReference type="STRING" id="906968.Trebr_2198"/>
<dbReference type="EMBL" id="CP002696">
    <property type="protein sequence ID" value="AEE17610.1"/>
    <property type="molecule type" value="Genomic_DNA"/>
</dbReference>
<evidence type="ECO:0008006" key="5">
    <source>
        <dbReference type="Google" id="ProtNLM"/>
    </source>
</evidence>
<feature type="transmembrane region" description="Helical" evidence="2">
    <location>
        <begin position="24"/>
        <end position="45"/>
    </location>
</feature>
<dbReference type="eggNOG" id="ENOG5032XTR">
    <property type="taxonomic scope" value="Bacteria"/>
</dbReference>
<dbReference type="AlphaFoldDB" id="F4LL36"/>
<keyword evidence="4" id="KW-1185">Reference proteome</keyword>
<proteinExistence type="predicted"/>
<evidence type="ECO:0000256" key="2">
    <source>
        <dbReference type="SAM" id="Phobius"/>
    </source>
</evidence>
<dbReference type="InterPro" id="IPR025324">
    <property type="entry name" value="DUF4230"/>
</dbReference>
<organism evidence="3 4">
    <name type="scientific">Treponema brennaborense (strain DSM 12168 / CIP 105900 / DD5/3)</name>
    <dbReference type="NCBI Taxonomy" id="906968"/>
    <lineage>
        <taxon>Bacteria</taxon>
        <taxon>Pseudomonadati</taxon>
        <taxon>Spirochaetota</taxon>
        <taxon>Spirochaetia</taxon>
        <taxon>Spirochaetales</taxon>
        <taxon>Treponemataceae</taxon>
        <taxon>Treponema</taxon>
    </lineage>
</organism>
<reference evidence="4" key="1">
    <citation type="submission" date="2011-04" db="EMBL/GenBank/DDBJ databases">
        <title>The complete genome of Treponema brennaborense DSM 12168.</title>
        <authorList>
            <person name="Lucas S."/>
            <person name="Han J."/>
            <person name="Lapidus A."/>
            <person name="Bruce D."/>
            <person name="Goodwin L."/>
            <person name="Pitluck S."/>
            <person name="Peters L."/>
            <person name="Kyrpides N."/>
            <person name="Mavromatis K."/>
            <person name="Ivanova N."/>
            <person name="Mikhailova N."/>
            <person name="Pagani I."/>
            <person name="Teshima H."/>
            <person name="Detter J.C."/>
            <person name="Tapia R."/>
            <person name="Han C."/>
            <person name="Land M."/>
            <person name="Hauser L."/>
            <person name="Markowitz V."/>
            <person name="Cheng J.-F."/>
            <person name="Hugenholtz P."/>
            <person name="Woyke T."/>
            <person name="Wu D."/>
            <person name="Gronow S."/>
            <person name="Wellnitz S."/>
            <person name="Brambilla E."/>
            <person name="Klenk H.-P."/>
            <person name="Eisen J.A."/>
        </authorList>
    </citation>
    <scope>NUCLEOTIDE SEQUENCE [LARGE SCALE GENOMIC DNA]</scope>
    <source>
        <strain evidence="4">DSM 12168 / CIP 105900 / DD5/3</strain>
    </source>
</reference>
<dbReference type="Proteomes" id="UP000006546">
    <property type="component" value="Chromosome"/>
</dbReference>
<evidence type="ECO:0000313" key="4">
    <source>
        <dbReference type="Proteomes" id="UP000006546"/>
    </source>
</evidence>
<feature type="region of interest" description="Disordered" evidence="1">
    <location>
        <begin position="272"/>
        <end position="295"/>
    </location>
</feature>
<keyword evidence="2" id="KW-0812">Transmembrane</keyword>
<protein>
    <recommendedName>
        <fullName evidence="5">DUF4230 domain-containing protein</fullName>
    </recommendedName>
</protein>
<dbReference type="KEGG" id="tbe:Trebr_2198"/>
<name>F4LL36_TREBD</name>
<evidence type="ECO:0000256" key="1">
    <source>
        <dbReference type="SAM" id="MobiDB-lite"/>
    </source>
</evidence>
<keyword evidence="2" id="KW-0472">Membrane</keyword>
<dbReference type="RefSeq" id="WP_013759312.1">
    <property type="nucleotide sequence ID" value="NC_015500.1"/>
</dbReference>